<accession>A0A1W2G957</accession>
<sequence length="267" mass="30796">MKTVITYFLLWVPLSLVAQPWELVKKVSHHNIDLCTLDQAGNIYATNFQGTVSKYSNEGNLILEYSPLQVASIHEITTSSQLKVTLFYKDLQELVILSRYLSSPITYRLSDFNLGYVEDVAPNFQQTLWVLDISDFSIKLIDPGTNRLLERKSLAQVLDQHQTEILSFHAHQNRMYIIDKSSGVLVFDNIGNYLFKLLSEAPLSVGFDKDYMYYEKDGFLNLIHLYEGENVKRNLGDIKFSKMVYSNDRLIAITPHGFNIYKYLSQQ</sequence>
<organism evidence="1 2">
    <name type="scientific">Reichenbachiella faecimaris</name>
    <dbReference type="NCBI Taxonomy" id="692418"/>
    <lineage>
        <taxon>Bacteria</taxon>
        <taxon>Pseudomonadati</taxon>
        <taxon>Bacteroidota</taxon>
        <taxon>Cytophagia</taxon>
        <taxon>Cytophagales</taxon>
        <taxon>Reichenbachiellaceae</taxon>
        <taxon>Reichenbachiella</taxon>
    </lineage>
</organism>
<dbReference type="AlphaFoldDB" id="A0A1W2G957"/>
<dbReference type="RefSeq" id="WP_084371862.1">
    <property type="nucleotide sequence ID" value="NZ_FWYF01000001.1"/>
</dbReference>
<protein>
    <submittedName>
        <fullName evidence="1">Uncharacterized protein</fullName>
    </submittedName>
</protein>
<name>A0A1W2G957_REIFA</name>
<proteinExistence type="predicted"/>
<evidence type="ECO:0000313" key="1">
    <source>
        <dbReference type="EMBL" id="SMD33197.1"/>
    </source>
</evidence>
<dbReference type="STRING" id="692418.SAMN04488029_1553"/>
<evidence type="ECO:0000313" key="2">
    <source>
        <dbReference type="Proteomes" id="UP000192472"/>
    </source>
</evidence>
<gene>
    <name evidence="1" type="ORF">SAMN04488029_1553</name>
</gene>
<dbReference type="SUPFAM" id="SSF63829">
    <property type="entry name" value="Calcium-dependent phosphotriesterase"/>
    <property type="match status" value="1"/>
</dbReference>
<reference evidence="1 2" key="1">
    <citation type="submission" date="2017-04" db="EMBL/GenBank/DDBJ databases">
        <authorList>
            <person name="Afonso C.L."/>
            <person name="Miller P.J."/>
            <person name="Scott M.A."/>
            <person name="Spackman E."/>
            <person name="Goraichik I."/>
            <person name="Dimitrov K.M."/>
            <person name="Suarez D.L."/>
            <person name="Swayne D.E."/>
        </authorList>
    </citation>
    <scope>NUCLEOTIDE SEQUENCE [LARGE SCALE GENOMIC DNA]</scope>
    <source>
        <strain evidence="1 2">DSM 26133</strain>
    </source>
</reference>
<keyword evidence="2" id="KW-1185">Reference proteome</keyword>
<dbReference type="EMBL" id="FWYF01000001">
    <property type="protein sequence ID" value="SMD33197.1"/>
    <property type="molecule type" value="Genomic_DNA"/>
</dbReference>
<dbReference type="OrthoDB" id="1116010at2"/>
<dbReference type="Proteomes" id="UP000192472">
    <property type="component" value="Unassembled WGS sequence"/>
</dbReference>